<protein>
    <submittedName>
        <fullName evidence="2">Stability determinant</fullName>
    </submittedName>
</protein>
<keyword evidence="3" id="KW-1185">Reference proteome</keyword>
<evidence type="ECO:0000313" key="2">
    <source>
        <dbReference type="EMBL" id="TPG54638.1"/>
    </source>
</evidence>
<feature type="domain" description="Stability determinant" evidence="1">
    <location>
        <begin position="15"/>
        <end position="46"/>
    </location>
</feature>
<name>A0A502FYM6_9SPHN</name>
<dbReference type="AlphaFoldDB" id="A0A502FYM6"/>
<organism evidence="2 3">
    <name type="scientific">Sphingomonas glacialis</name>
    <dbReference type="NCBI Taxonomy" id="658225"/>
    <lineage>
        <taxon>Bacteria</taxon>
        <taxon>Pseudomonadati</taxon>
        <taxon>Pseudomonadota</taxon>
        <taxon>Alphaproteobacteria</taxon>
        <taxon>Sphingomonadales</taxon>
        <taxon>Sphingomonadaceae</taxon>
        <taxon>Sphingomonas</taxon>
    </lineage>
</organism>
<proteinExistence type="predicted"/>
<reference evidence="2 3" key="1">
    <citation type="journal article" date="2019" name="Environ. Microbiol.">
        <title>Species interactions and distinct microbial communities in high Arctic permafrost affected cryosols are associated with the CH4 and CO2 gas fluxes.</title>
        <authorList>
            <person name="Altshuler I."/>
            <person name="Hamel J."/>
            <person name="Turney S."/>
            <person name="Magnuson E."/>
            <person name="Levesque R."/>
            <person name="Greer C."/>
            <person name="Whyte L.G."/>
        </authorList>
    </citation>
    <scope>NUCLEOTIDE SEQUENCE [LARGE SCALE GENOMIC DNA]</scope>
    <source>
        <strain evidence="2 3">E6.1</strain>
    </source>
</reference>
<dbReference type="RefSeq" id="WP_140849787.1">
    <property type="nucleotide sequence ID" value="NZ_RCZC01000002.1"/>
</dbReference>
<comment type="caution">
    <text evidence="2">The sequence shown here is derived from an EMBL/GenBank/DDBJ whole genome shotgun (WGS) entry which is preliminary data.</text>
</comment>
<dbReference type="Gene3D" id="6.20.450.20">
    <property type="match status" value="1"/>
</dbReference>
<evidence type="ECO:0000313" key="3">
    <source>
        <dbReference type="Proteomes" id="UP000319931"/>
    </source>
</evidence>
<gene>
    <name evidence="2" type="ORF">EAH76_08370</name>
</gene>
<dbReference type="Pfam" id="PF21217">
    <property type="entry name" value="PaaA2"/>
    <property type="match status" value="1"/>
</dbReference>
<dbReference type="Proteomes" id="UP000319931">
    <property type="component" value="Unassembled WGS sequence"/>
</dbReference>
<sequence length="64" mass="7084">MAKLSPIESEFATTEEAEAYDVWFRAKVQEALDSTEPDVPHDVVMAGARAIIEKHKADAARLAR</sequence>
<dbReference type="InterPro" id="IPR048851">
    <property type="entry name" value="PaaA2_dom"/>
</dbReference>
<accession>A0A502FYM6</accession>
<dbReference type="EMBL" id="RCZC01000002">
    <property type="protein sequence ID" value="TPG54638.1"/>
    <property type="molecule type" value="Genomic_DNA"/>
</dbReference>
<evidence type="ECO:0000259" key="1">
    <source>
        <dbReference type="Pfam" id="PF21217"/>
    </source>
</evidence>
<dbReference type="OrthoDB" id="9799097at2"/>